<dbReference type="SUPFAM" id="SSF103473">
    <property type="entry name" value="MFS general substrate transporter"/>
    <property type="match status" value="1"/>
</dbReference>
<evidence type="ECO:0000256" key="3">
    <source>
        <dbReference type="ARBA" id="ARBA00022448"/>
    </source>
</evidence>
<evidence type="ECO:0000256" key="2">
    <source>
        <dbReference type="ARBA" id="ARBA00008432"/>
    </source>
</evidence>
<evidence type="ECO:0000313" key="11">
    <source>
        <dbReference type="EMBL" id="KAG0564237.1"/>
    </source>
</evidence>
<dbReference type="Proteomes" id="UP000822688">
    <property type="component" value="Chromosome 8"/>
</dbReference>
<feature type="region of interest" description="Disordered" evidence="8">
    <location>
        <begin position="1"/>
        <end position="33"/>
    </location>
</feature>
<dbReference type="PANTHER" id="PTHR23515">
    <property type="entry name" value="HIGH-AFFINITY NITRATE TRANSPORTER 2.3"/>
    <property type="match status" value="1"/>
</dbReference>
<sequence length="552" mass="59501">MADQSASGVGDKKASGVGDKNAKGDPGTSMHGVTGKEPVYAFSMLQGKSNPDAVKFALPVDSEHKATTMRIHSFAAPHMRTFHLSWFSFFTCFLSTFAAPPLIPVIRDNLDLNKEDIGHAAIASVSGSILSRLLMGTVCDLIGPRYGCAFLVMIISPAVYSMASVESAAGFTAVRFFVGFSLATFVSCQYWMSSMFNSKIVGTANGIAAGWGNLGGGATQLIMPLVYALIKDSFHSTNFTAWRLAFFLPGVMHTFIGLMVLFLGQDLPDGNFKELQSQGAKVKDSFKKVFVNAVTNYRTWIFMITYGYCFGVELTVDNIIAEYFYDRFGLSLSTAGIIASTFGFMNIVSRPLGGIMSDLIAQRWGMRGRLWNLWIIQTLGGLFCIVLGKTAALGPAIAVMIVFSFFVQAACGATFGIIPFVSRRSLGVISGFTGAGGNVGAVLTQTIFFTQATYHTEVGITNMGIMIIAVTALVLFVWFPQWGGMLFPASKMSEEDYYASEYSEGEQDQGLHTASLKFAENSKSERGRKGTKSPPQVGKPDGLTGIKEGAEA</sequence>
<dbReference type="GO" id="GO:0015113">
    <property type="term" value="F:nitrite transmembrane transporter activity"/>
    <property type="evidence" value="ECO:0007669"/>
    <property type="project" value="InterPro"/>
</dbReference>
<dbReference type="PROSITE" id="PS50850">
    <property type="entry name" value="MFS"/>
    <property type="match status" value="1"/>
</dbReference>
<dbReference type="InterPro" id="IPR004737">
    <property type="entry name" value="NO3_transporter_NarK/NarU-like"/>
</dbReference>
<dbReference type="InterPro" id="IPR036259">
    <property type="entry name" value="MFS_trans_sf"/>
</dbReference>
<feature type="region of interest" description="Disordered" evidence="8">
    <location>
        <begin position="503"/>
        <end position="552"/>
    </location>
</feature>
<dbReference type="InterPro" id="IPR011701">
    <property type="entry name" value="MFS"/>
</dbReference>
<feature type="transmembrane region" description="Helical" evidence="9">
    <location>
        <begin position="146"/>
        <end position="163"/>
    </location>
</feature>
<comment type="caution">
    <text evidence="11">The sequence shown here is derived from an EMBL/GenBank/DDBJ whole genome shotgun (WGS) entry which is preliminary data.</text>
</comment>
<evidence type="ECO:0000256" key="8">
    <source>
        <dbReference type="SAM" id="MobiDB-lite"/>
    </source>
</evidence>
<dbReference type="GO" id="GO:0015112">
    <property type="term" value="F:nitrate transmembrane transporter activity"/>
    <property type="evidence" value="ECO:0007669"/>
    <property type="project" value="InterPro"/>
</dbReference>
<dbReference type="EMBL" id="CM026429">
    <property type="protein sequence ID" value="KAG0564237.1"/>
    <property type="molecule type" value="Genomic_DNA"/>
</dbReference>
<feature type="transmembrane region" description="Helical" evidence="9">
    <location>
        <begin position="242"/>
        <end position="263"/>
    </location>
</feature>
<keyword evidence="5 9" id="KW-1133">Transmembrane helix</keyword>
<feature type="transmembrane region" description="Helical" evidence="9">
    <location>
        <begin position="428"/>
        <end position="448"/>
    </location>
</feature>
<dbReference type="GO" id="GO:0016020">
    <property type="term" value="C:membrane"/>
    <property type="evidence" value="ECO:0007669"/>
    <property type="project" value="UniProtKB-SubCell"/>
</dbReference>
<keyword evidence="4 9" id="KW-0812">Transmembrane</keyword>
<evidence type="ECO:0000256" key="9">
    <source>
        <dbReference type="SAM" id="Phobius"/>
    </source>
</evidence>
<feature type="transmembrane region" description="Helical" evidence="9">
    <location>
        <begin position="370"/>
        <end position="391"/>
    </location>
</feature>
<feature type="transmembrane region" description="Helical" evidence="9">
    <location>
        <begin position="460"/>
        <end position="479"/>
    </location>
</feature>
<dbReference type="CDD" id="cd17341">
    <property type="entry name" value="MFS_NRT2_like"/>
    <property type="match status" value="1"/>
</dbReference>
<dbReference type="Gene3D" id="1.20.1250.20">
    <property type="entry name" value="MFS general substrate transporter like domains"/>
    <property type="match status" value="2"/>
</dbReference>
<evidence type="ECO:0000256" key="6">
    <source>
        <dbReference type="ARBA" id="ARBA00023063"/>
    </source>
</evidence>
<dbReference type="FunFam" id="1.20.1250.20:FF:000053">
    <property type="entry name" value="Nitrate transporter 2.1"/>
    <property type="match status" value="1"/>
</dbReference>
<feature type="transmembrane region" description="Helical" evidence="9">
    <location>
        <begin position="204"/>
        <end position="230"/>
    </location>
</feature>
<keyword evidence="6" id="KW-0534">Nitrate assimilation</keyword>
<accession>A0A8T0H0A2</accession>
<dbReference type="NCBIfam" id="TIGR00886">
    <property type="entry name" value="2A0108"/>
    <property type="match status" value="1"/>
</dbReference>
<protein>
    <recommendedName>
        <fullName evidence="10">Major facilitator superfamily (MFS) profile domain-containing protein</fullName>
    </recommendedName>
</protein>
<keyword evidence="12" id="KW-1185">Reference proteome</keyword>
<dbReference type="InterPro" id="IPR020846">
    <property type="entry name" value="MFS_dom"/>
</dbReference>
<dbReference type="InterPro" id="IPR044772">
    <property type="entry name" value="NO3_transporter"/>
</dbReference>
<name>A0A8T0H0A2_CERPU</name>
<reference evidence="11" key="1">
    <citation type="submission" date="2020-06" db="EMBL/GenBank/DDBJ databases">
        <title>WGS assembly of Ceratodon purpureus strain R40.</title>
        <authorList>
            <person name="Carey S.B."/>
            <person name="Jenkins J."/>
            <person name="Shu S."/>
            <person name="Lovell J.T."/>
            <person name="Sreedasyam A."/>
            <person name="Maumus F."/>
            <person name="Tiley G.P."/>
            <person name="Fernandez-Pozo N."/>
            <person name="Barry K."/>
            <person name="Chen C."/>
            <person name="Wang M."/>
            <person name="Lipzen A."/>
            <person name="Daum C."/>
            <person name="Saski C.A."/>
            <person name="Payton A.C."/>
            <person name="Mcbreen J.C."/>
            <person name="Conrad R.E."/>
            <person name="Kollar L.M."/>
            <person name="Olsson S."/>
            <person name="Huttunen S."/>
            <person name="Landis J.B."/>
            <person name="Wickett N.J."/>
            <person name="Johnson M.G."/>
            <person name="Rensing S.A."/>
            <person name="Grimwood J."/>
            <person name="Schmutz J."/>
            <person name="Mcdaniel S.F."/>
        </authorList>
    </citation>
    <scope>NUCLEOTIDE SEQUENCE</scope>
    <source>
        <strain evidence="11">R40</strain>
    </source>
</reference>
<evidence type="ECO:0000313" key="12">
    <source>
        <dbReference type="Proteomes" id="UP000822688"/>
    </source>
</evidence>
<feature type="domain" description="Major facilitator superfamily (MFS) profile" evidence="10">
    <location>
        <begin position="81"/>
        <end position="483"/>
    </location>
</feature>
<dbReference type="AlphaFoldDB" id="A0A8T0H0A2"/>
<evidence type="ECO:0000256" key="4">
    <source>
        <dbReference type="ARBA" id="ARBA00022692"/>
    </source>
</evidence>
<feature type="transmembrane region" description="Helical" evidence="9">
    <location>
        <begin position="397"/>
        <end position="421"/>
    </location>
</feature>
<keyword evidence="3" id="KW-0813">Transport</keyword>
<evidence type="ECO:0000256" key="5">
    <source>
        <dbReference type="ARBA" id="ARBA00022989"/>
    </source>
</evidence>
<dbReference type="Pfam" id="PF07690">
    <property type="entry name" value="MFS_1"/>
    <property type="match status" value="1"/>
</dbReference>
<feature type="transmembrane region" description="Helical" evidence="9">
    <location>
        <begin position="169"/>
        <end position="192"/>
    </location>
</feature>
<feature type="transmembrane region" description="Helical" evidence="9">
    <location>
        <begin position="84"/>
        <end position="105"/>
    </location>
</feature>
<proteinExistence type="inferred from homology"/>
<gene>
    <name evidence="11" type="ORF">KC19_8G094600</name>
</gene>
<evidence type="ECO:0000256" key="1">
    <source>
        <dbReference type="ARBA" id="ARBA00004141"/>
    </source>
</evidence>
<keyword evidence="7 9" id="KW-0472">Membrane</keyword>
<dbReference type="GO" id="GO:0042128">
    <property type="term" value="P:nitrate assimilation"/>
    <property type="evidence" value="ECO:0007669"/>
    <property type="project" value="UniProtKB-KW"/>
</dbReference>
<feature type="transmembrane region" description="Helical" evidence="9">
    <location>
        <begin position="328"/>
        <end position="349"/>
    </location>
</feature>
<organism evidence="11 12">
    <name type="scientific">Ceratodon purpureus</name>
    <name type="common">Fire moss</name>
    <name type="synonym">Dicranum purpureum</name>
    <dbReference type="NCBI Taxonomy" id="3225"/>
    <lineage>
        <taxon>Eukaryota</taxon>
        <taxon>Viridiplantae</taxon>
        <taxon>Streptophyta</taxon>
        <taxon>Embryophyta</taxon>
        <taxon>Bryophyta</taxon>
        <taxon>Bryophytina</taxon>
        <taxon>Bryopsida</taxon>
        <taxon>Dicranidae</taxon>
        <taxon>Pseudoditrichales</taxon>
        <taxon>Ditrichaceae</taxon>
        <taxon>Ceratodon</taxon>
    </lineage>
</organism>
<comment type="subcellular location">
    <subcellularLocation>
        <location evidence="1">Membrane</location>
        <topology evidence="1">Multi-pass membrane protein</topology>
    </subcellularLocation>
</comment>
<comment type="similarity">
    <text evidence="2">Belongs to the major facilitator superfamily. Nitrate/nitrite porter (TC 2.A.1.8) family.</text>
</comment>
<dbReference type="FunFam" id="1.20.1250.20:FF:000048">
    <property type="entry name" value="High affinity nitrate transporter"/>
    <property type="match status" value="1"/>
</dbReference>
<evidence type="ECO:0000256" key="7">
    <source>
        <dbReference type="ARBA" id="ARBA00023136"/>
    </source>
</evidence>
<evidence type="ECO:0000259" key="10">
    <source>
        <dbReference type="PROSITE" id="PS50850"/>
    </source>
</evidence>